<sequence length="725" mass="85444">MSRIALGGAVEKESSINEMIKEIDEFLNKNKKISLWWSYPIKHCKEDYEKEKPFWFYLYQDKSLKARYRVIDFKTKEGDEGIECPQEWEKYLLNKTWAKKKRLSGKRSEIFKTWFLIDKIEKLENEISIDDLISFCNQPVSTNRLVGSFLYIYEPLFSKNNMKQLIKKFIKESIEKNTLGTKNYKTYYEGLETKVSFGQGQQADISWMAFLRFNQTVSKGIYPVILFNRKDCLVLAYGVSETENSEIKWPDEIINNYKQIKETTCECNLSKIKEKYPNSYLKKCYKLEDGKLKEEQLEDVLNNLDEIIKSYIATFSSKPPSPTNEINCFENSNLKLDPYIKNSFYNSLKTKGFVILAGLSGTGKTKIFEEFVNCFPNAENNLFFPIRPDFKDTKSLLGFYNPLKNQYHSTPLLDFIVVASKNYLEKGKNADPFFVLFDEMNLAKVEYYFADFLSVLEVKRFDNENETQRNHSFQKFLVTLGKNTSSLNEENYNFTSQSIKLHNEDINDTPKELFLPPNLYFVGTVNIDETTHMFSPKVLDRAFTIEFNVGSFEDYLEFLQENFDNKNSVTIGNLKEDFINNGEFAVVDKQKIREFLEREENRKYLEILEKMNNTLRKYNLHFGYRVFDEIIMFLYNSQDSQFKFDNPEEAFDLAVKMKVLPKLHGTRQKLEKPIISLLKQFEIESPEEKIKEGIPQIKEIRYKHTVQKLLEMLYKLKIQGFASFM</sequence>
<gene>
    <name evidence="2" type="ORF">SAMN05660197_0988</name>
</gene>
<organism evidence="2 3">
    <name type="scientific">Nitratiruptor tergarcus DSM 16512</name>
    <dbReference type="NCBI Taxonomy" id="1069081"/>
    <lineage>
        <taxon>Bacteria</taxon>
        <taxon>Pseudomonadati</taxon>
        <taxon>Campylobacterota</taxon>
        <taxon>Epsilonproteobacteria</taxon>
        <taxon>Nautiliales</taxon>
        <taxon>Nitratiruptoraceae</taxon>
        <taxon>Nitratiruptor</taxon>
    </lineage>
</organism>
<dbReference type="EMBL" id="FWWZ01000001">
    <property type="protein sequence ID" value="SMC09183.1"/>
    <property type="molecule type" value="Genomic_DNA"/>
</dbReference>
<dbReference type="Gene3D" id="3.40.50.300">
    <property type="entry name" value="P-loop containing nucleotide triphosphate hydrolases"/>
    <property type="match status" value="1"/>
</dbReference>
<accession>A0A1W1WTW5</accession>
<dbReference type="Proteomes" id="UP000192602">
    <property type="component" value="Unassembled WGS sequence"/>
</dbReference>
<dbReference type="Gene3D" id="3.30.920.90">
    <property type="match status" value="1"/>
</dbReference>
<keyword evidence="2" id="KW-0378">Hydrolase</keyword>
<reference evidence="3" key="1">
    <citation type="submission" date="2017-04" db="EMBL/GenBank/DDBJ databases">
        <authorList>
            <person name="Varghese N."/>
            <person name="Submissions S."/>
        </authorList>
    </citation>
    <scope>NUCLEOTIDE SEQUENCE [LARGE SCALE GENOMIC DNA]</scope>
    <source>
        <strain evidence="3">DSM 16512</strain>
    </source>
</reference>
<dbReference type="InterPro" id="IPR021961">
    <property type="entry name" value="McrB_DNA-bd"/>
</dbReference>
<protein>
    <submittedName>
        <fullName evidence="2">5-methylcytosine-specific restriction endonuclease McrBC, GTP-binding regulatory subunit McrB</fullName>
    </submittedName>
</protein>
<name>A0A1W1WTW5_9BACT</name>
<feature type="domain" description="Type IV methyl-directed restriction enzyme EcoKMcrB subunit DNA-binding" evidence="1">
    <location>
        <begin position="157"/>
        <end position="263"/>
    </location>
</feature>
<dbReference type="STRING" id="1069081.SAMN05660197_0988"/>
<keyword evidence="2" id="KW-0255">Endonuclease</keyword>
<dbReference type="Pfam" id="PF12102">
    <property type="entry name" value="MrcB_N"/>
    <property type="match status" value="1"/>
</dbReference>
<dbReference type="RefSeq" id="WP_084275423.1">
    <property type="nucleotide sequence ID" value="NZ_AP026671.1"/>
</dbReference>
<dbReference type="InterPro" id="IPR027417">
    <property type="entry name" value="P-loop_NTPase"/>
</dbReference>
<dbReference type="GO" id="GO:0004519">
    <property type="term" value="F:endonuclease activity"/>
    <property type="evidence" value="ECO:0007669"/>
    <property type="project" value="UniProtKB-KW"/>
</dbReference>
<dbReference type="OrthoDB" id="9781481at2"/>
<evidence type="ECO:0000259" key="1">
    <source>
        <dbReference type="Pfam" id="PF12102"/>
    </source>
</evidence>
<dbReference type="SUPFAM" id="SSF52540">
    <property type="entry name" value="P-loop containing nucleoside triphosphate hydrolases"/>
    <property type="match status" value="1"/>
</dbReference>
<keyword evidence="3" id="KW-1185">Reference proteome</keyword>
<keyword evidence="2" id="KW-0540">Nuclease</keyword>
<evidence type="ECO:0000313" key="2">
    <source>
        <dbReference type="EMBL" id="SMC09183.1"/>
    </source>
</evidence>
<evidence type="ECO:0000313" key="3">
    <source>
        <dbReference type="Proteomes" id="UP000192602"/>
    </source>
</evidence>
<proteinExistence type="predicted"/>
<dbReference type="AlphaFoldDB" id="A0A1W1WTW5"/>